<organism evidence="2 3">
    <name type="scientific">Roseibacillus persicicus</name>
    <dbReference type="NCBI Taxonomy" id="454148"/>
    <lineage>
        <taxon>Bacteria</taxon>
        <taxon>Pseudomonadati</taxon>
        <taxon>Verrucomicrobiota</taxon>
        <taxon>Verrucomicrobiia</taxon>
        <taxon>Verrucomicrobiales</taxon>
        <taxon>Verrucomicrobiaceae</taxon>
        <taxon>Roseibacillus</taxon>
    </lineage>
</organism>
<protein>
    <recommendedName>
        <fullName evidence="1">Ice-binding protein C-terminal domain-containing protein</fullName>
    </recommendedName>
</protein>
<dbReference type="AlphaFoldDB" id="A0A918TQG8"/>
<dbReference type="Pfam" id="PF07589">
    <property type="entry name" value="PEP-CTERM"/>
    <property type="match status" value="1"/>
</dbReference>
<keyword evidence="3" id="KW-1185">Reference proteome</keyword>
<reference evidence="2" key="2">
    <citation type="submission" date="2020-09" db="EMBL/GenBank/DDBJ databases">
        <authorList>
            <person name="Sun Q."/>
            <person name="Kim S."/>
        </authorList>
    </citation>
    <scope>NUCLEOTIDE SEQUENCE</scope>
    <source>
        <strain evidence="2">KCTC 12988</strain>
    </source>
</reference>
<sequence>MKFTADGTTYSTKSFYSLEPSGMTNEKSLQYQGVASPLYPDRESYLTAGNNGLSMSTGANLTTADPAEAWTFTRIFLDPAGVGDGIPDFLSVDIAQNQSGDVFDLIDSAGTVLATLGVNSSDWNKVGEQDLARVDNDSGVVSNATFDGRFIYGLAIELSDFVVVSTGEQLAATDTAILAAISNLRIRVPGQGNKPRTDYAFVASNTDTIRFQEQVPEPDSLALLTLPALLGLARRKRAGRESCS</sequence>
<reference evidence="2" key="1">
    <citation type="journal article" date="2014" name="Int. J. Syst. Evol. Microbiol.">
        <title>Complete genome sequence of Corynebacterium casei LMG S-19264T (=DSM 44701T), isolated from a smear-ripened cheese.</title>
        <authorList>
            <consortium name="US DOE Joint Genome Institute (JGI-PGF)"/>
            <person name="Walter F."/>
            <person name="Albersmeier A."/>
            <person name="Kalinowski J."/>
            <person name="Ruckert C."/>
        </authorList>
    </citation>
    <scope>NUCLEOTIDE SEQUENCE</scope>
    <source>
        <strain evidence="2">KCTC 12988</strain>
    </source>
</reference>
<evidence type="ECO:0000313" key="2">
    <source>
        <dbReference type="EMBL" id="GHC58821.1"/>
    </source>
</evidence>
<name>A0A918TQG8_9BACT</name>
<feature type="domain" description="Ice-binding protein C-terminal" evidence="1">
    <location>
        <begin position="214"/>
        <end position="237"/>
    </location>
</feature>
<evidence type="ECO:0000259" key="1">
    <source>
        <dbReference type="Pfam" id="PF07589"/>
    </source>
</evidence>
<dbReference type="Proteomes" id="UP000644507">
    <property type="component" value="Unassembled WGS sequence"/>
</dbReference>
<gene>
    <name evidence="2" type="ORF">GCM10007100_27400</name>
</gene>
<dbReference type="EMBL" id="BMXI01000011">
    <property type="protein sequence ID" value="GHC58821.1"/>
    <property type="molecule type" value="Genomic_DNA"/>
</dbReference>
<evidence type="ECO:0000313" key="3">
    <source>
        <dbReference type="Proteomes" id="UP000644507"/>
    </source>
</evidence>
<comment type="caution">
    <text evidence="2">The sequence shown here is derived from an EMBL/GenBank/DDBJ whole genome shotgun (WGS) entry which is preliminary data.</text>
</comment>
<proteinExistence type="predicted"/>
<accession>A0A918TQG8</accession>
<dbReference type="RefSeq" id="WP_189570861.1">
    <property type="nucleotide sequence ID" value="NZ_BMXI01000011.1"/>
</dbReference>
<dbReference type="InterPro" id="IPR013424">
    <property type="entry name" value="Ice-binding_C"/>
</dbReference>